<organism evidence="1 2">
    <name type="scientific">Eretmocerus hayati</name>
    <dbReference type="NCBI Taxonomy" id="131215"/>
    <lineage>
        <taxon>Eukaryota</taxon>
        <taxon>Metazoa</taxon>
        <taxon>Ecdysozoa</taxon>
        <taxon>Arthropoda</taxon>
        <taxon>Hexapoda</taxon>
        <taxon>Insecta</taxon>
        <taxon>Pterygota</taxon>
        <taxon>Neoptera</taxon>
        <taxon>Endopterygota</taxon>
        <taxon>Hymenoptera</taxon>
        <taxon>Apocrita</taxon>
        <taxon>Proctotrupomorpha</taxon>
        <taxon>Chalcidoidea</taxon>
        <taxon>Aphelinidae</taxon>
        <taxon>Aphelininae</taxon>
        <taxon>Eretmocerus</taxon>
    </lineage>
</organism>
<name>A0ACC2NAS2_9HYME</name>
<reference evidence="1" key="1">
    <citation type="submission" date="2023-04" db="EMBL/GenBank/DDBJ databases">
        <title>A chromosome-level genome assembly of the parasitoid wasp Eretmocerus hayati.</title>
        <authorList>
            <person name="Zhong Y."/>
            <person name="Liu S."/>
            <person name="Liu Y."/>
        </authorList>
    </citation>
    <scope>NUCLEOTIDE SEQUENCE</scope>
    <source>
        <strain evidence="1">ZJU_SS_LIU_2023</strain>
    </source>
</reference>
<evidence type="ECO:0000313" key="1">
    <source>
        <dbReference type="EMBL" id="KAJ8668151.1"/>
    </source>
</evidence>
<gene>
    <name evidence="1" type="ORF">QAD02_009814</name>
</gene>
<evidence type="ECO:0000313" key="2">
    <source>
        <dbReference type="Proteomes" id="UP001239111"/>
    </source>
</evidence>
<sequence>MAVSPVFSGNVPPETIRKQYNKLMQAIRAGDEVLVEHLVNAGAPVNHLLDFPSLTPLHLAVQSRSEGITKILLAKDADVNANSWNGDTPLTLAAKTGNNSLIDILLSHDVHNCENKDHFSHLHIASMRNRVDVVGKLLSMNQGKYLNRKVLQSSIAWQGYTPLHLAVYFSCIETVEYLLRCGANMLAVDDVGFTPLHLADFQRNTRIIDILLSAHKNEFKNPTSPLDLTHFHIACTRDDPSIVEHFIKLGVDINLSVDWPDSPWARWTPINFAVYYECPSVIEVLLYHGSELRVRDFARLLKYEFMMGNKVICDPFTIRSAKPGNRFESHEYTKEAIFLKSCAKNDVTTIEKLRKRSMIKTPFDFNVPTNCNGATSLHLALKCGSIEVTKYLLDHGADFMIKDDEGKTPLHLAFYLKSAESLRMMLDKLSNDTKNVNDNDGLSIFHIVCTTNRSQIMQSFLLSGTDVDAQVRSQSKFWAGFTPLHFACMYLQTENVKVLLEHGANLLTKNGMHLNPFDFTVDKMITGSSFLHKKYFDVLEAILANSRIEAKEFNSCGISTLHALNLNHDTHQRPVKLQKKILETYRDELNSTIALQRKHVYNKSTPLHFTSFFRNVKDAKLMIEYGADPMMVNGEGRTALEYLYGNGQKLNDLSKWATTFFTFKTVNQSSRPSHFHMACAIGRYNVVRCVLDVSSEEVKKIFVNCRDDHGRTPLHALLEQQITKPKSRNQITRLLLENGADANARNFEMQTPLHFAYRRGDAEVIKQLINYGADVNARDLYSNIPLVNHGRNNRVELIPLLLENGADVSLTDRSGRSCLCAMLHILRHPNHSTIEYENRNKSLDCVVAILKHIKKLQQLGVPVRGNCIHSYAESLHIVDHLYDEAAFVNECEREIKSMITVRVDNYTNLRDIMTRSPNRMAFHCQNTELQMIVKSDDFLRKFPIYGNLVKLRIKNGTARRSMLFESRKSLNILIGLDLPQSCLEMILEYLSNTEMKNIILALQKNSW</sequence>
<dbReference type="Proteomes" id="UP001239111">
    <property type="component" value="Chromosome 4"/>
</dbReference>
<dbReference type="EMBL" id="CM056744">
    <property type="protein sequence ID" value="KAJ8668151.1"/>
    <property type="molecule type" value="Genomic_DNA"/>
</dbReference>
<keyword evidence="2" id="KW-1185">Reference proteome</keyword>
<accession>A0ACC2NAS2</accession>
<protein>
    <submittedName>
        <fullName evidence="1">Uncharacterized protein</fullName>
    </submittedName>
</protein>
<proteinExistence type="predicted"/>
<comment type="caution">
    <text evidence="1">The sequence shown here is derived from an EMBL/GenBank/DDBJ whole genome shotgun (WGS) entry which is preliminary data.</text>
</comment>